<dbReference type="InterPro" id="IPR011991">
    <property type="entry name" value="ArsR-like_HTH"/>
</dbReference>
<proteinExistence type="predicted"/>
<name>A0A1F7VF08_9BACT</name>
<sequence>MIHSSTFEKIGLSAGEAQVYCACLQLGIASVTDIAKKAGMRRPTTYLVVDELLKKGLLVKVPKGRKMYLRAEDPERLLKLIEEKKELATRVVPELKLLSSQAENRPGVEFYEGKEQLTKVYEAVFRSKEVWAIASMDEYFKVFSYEENRHVFQLLKNRGGKIYDMFVYSRQATRIAAQPHRRDLSEVKILPRDFQISSDILVGDDRVALVSLPNVSATVIIDQNIVESERKLLQYIWATLEK</sequence>
<dbReference type="Pfam" id="PF01978">
    <property type="entry name" value="TrmB"/>
    <property type="match status" value="1"/>
</dbReference>
<dbReference type="InterPro" id="IPR036388">
    <property type="entry name" value="WH-like_DNA-bd_sf"/>
</dbReference>
<dbReference type="InterPro" id="IPR002831">
    <property type="entry name" value="Tscrpt_reg_TrmB_N"/>
</dbReference>
<evidence type="ECO:0000313" key="2">
    <source>
        <dbReference type="EMBL" id="OGL89045.1"/>
    </source>
</evidence>
<dbReference type="EMBL" id="MGER01000001">
    <property type="protein sequence ID" value="OGL89045.1"/>
    <property type="molecule type" value="Genomic_DNA"/>
</dbReference>
<dbReference type="SUPFAM" id="SSF46785">
    <property type="entry name" value="Winged helix' DNA-binding domain"/>
    <property type="match status" value="1"/>
</dbReference>
<dbReference type="InterPro" id="IPR036390">
    <property type="entry name" value="WH_DNA-bd_sf"/>
</dbReference>
<dbReference type="Proteomes" id="UP000178264">
    <property type="component" value="Unassembled WGS sequence"/>
</dbReference>
<dbReference type="Gene3D" id="1.10.10.10">
    <property type="entry name" value="Winged helix-like DNA-binding domain superfamily/Winged helix DNA-binding domain"/>
    <property type="match status" value="1"/>
</dbReference>
<organism evidence="2 3">
    <name type="scientific">Candidatus Uhrbacteria bacterium RIFCSPLOWO2_02_FULL_49_11</name>
    <dbReference type="NCBI Taxonomy" id="1802409"/>
    <lineage>
        <taxon>Bacteria</taxon>
        <taxon>Candidatus Uhriibacteriota</taxon>
    </lineage>
</organism>
<feature type="domain" description="Transcription regulator TrmB N-terminal" evidence="1">
    <location>
        <begin position="8"/>
        <end position="75"/>
    </location>
</feature>
<comment type="caution">
    <text evidence="2">The sequence shown here is derived from an EMBL/GenBank/DDBJ whole genome shotgun (WGS) entry which is preliminary data.</text>
</comment>
<accession>A0A1F7VF08</accession>
<dbReference type="CDD" id="cd00090">
    <property type="entry name" value="HTH_ARSR"/>
    <property type="match status" value="1"/>
</dbReference>
<dbReference type="PANTHER" id="PTHR34293">
    <property type="entry name" value="HTH-TYPE TRANSCRIPTIONAL REGULATOR TRMBL2"/>
    <property type="match status" value="1"/>
</dbReference>
<gene>
    <name evidence="2" type="ORF">A3I42_04355</name>
</gene>
<dbReference type="AlphaFoldDB" id="A0A1F7VF08"/>
<dbReference type="InterPro" id="IPR051797">
    <property type="entry name" value="TrmB-like"/>
</dbReference>
<dbReference type="PANTHER" id="PTHR34293:SF1">
    <property type="entry name" value="HTH-TYPE TRANSCRIPTIONAL REGULATOR TRMBL2"/>
    <property type="match status" value="1"/>
</dbReference>
<protein>
    <recommendedName>
        <fullName evidence="1">Transcription regulator TrmB N-terminal domain-containing protein</fullName>
    </recommendedName>
</protein>
<evidence type="ECO:0000313" key="3">
    <source>
        <dbReference type="Proteomes" id="UP000178264"/>
    </source>
</evidence>
<evidence type="ECO:0000259" key="1">
    <source>
        <dbReference type="Pfam" id="PF01978"/>
    </source>
</evidence>
<reference evidence="2 3" key="1">
    <citation type="journal article" date="2016" name="Nat. Commun.">
        <title>Thousands of microbial genomes shed light on interconnected biogeochemical processes in an aquifer system.</title>
        <authorList>
            <person name="Anantharaman K."/>
            <person name="Brown C.T."/>
            <person name="Hug L.A."/>
            <person name="Sharon I."/>
            <person name="Castelle C.J."/>
            <person name="Probst A.J."/>
            <person name="Thomas B.C."/>
            <person name="Singh A."/>
            <person name="Wilkins M.J."/>
            <person name="Karaoz U."/>
            <person name="Brodie E.L."/>
            <person name="Williams K.H."/>
            <person name="Hubbard S.S."/>
            <person name="Banfield J.F."/>
        </authorList>
    </citation>
    <scope>NUCLEOTIDE SEQUENCE [LARGE SCALE GENOMIC DNA]</scope>
</reference>